<reference evidence="5" key="1">
    <citation type="submission" date="2021-02" db="EMBL/GenBank/DDBJ databases">
        <authorList>
            <person name="Nowell W R."/>
        </authorList>
    </citation>
    <scope>NUCLEOTIDE SEQUENCE</scope>
</reference>
<dbReference type="PROSITE" id="PS50102">
    <property type="entry name" value="RRM"/>
    <property type="match status" value="1"/>
</dbReference>
<name>A0A8S2JCV4_9BILA</name>
<evidence type="ECO:0000256" key="1">
    <source>
        <dbReference type="ARBA" id="ARBA00022884"/>
    </source>
</evidence>
<dbReference type="InterPro" id="IPR012677">
    <property type="entry name" value="Nucleotide-bd_a/b_plait_sf"/>
</dbReference>
<feature type="non-terminal residue" evidence="5">
    <location>
        <position position="1"/>
    </location>
</feature>
<proteinExistence type="predicted"/>
<evidence type="ECO:0000313" key="4">
    <source>
        <dbReference type="EMBL" id="CAF1025089.1"/>
    </source>
</evidence>
<keyword evidence="1 2" id="KW-0694">RNA-binding</keyword>
<dbReference type="AlphaFoldDB" id="A0A8S2JCV4"/>
<dbReference type="PANTHER" id="PTHR48025:SF1">
    <property type="entry name" value="RRM DOMAIN-CONTAINING PROTEIN"/>
    <property type="match status" value="1"/>
</dbReference>
<dbReference type="Pfam" id="PF00076">
    <property type="entry name" value="RRM_1"/>
    <property type="match status" value="1"/>
</dbReference>
<dbReference type="PANTHER" id="PTHR48025">
    <property type="entry name" value="OS02G0815200 PROTEIN"/>
    <property type="match status" value="1"/>
</dbReference>
<dbReference type="InterPro" id="IPR035979">
    <property type="entry name" value="RBD_domain_sf"/>
</dbReference>
<protein>
    <recommendedName>
        <fullName evidence="3">RRM domain-containing protein</fullName>
    </recommendedName>
</protein>
<evidence type="ECO:0000256" key="2">
    <source>
        <dbReference type="PROSITE-ProRule" id="PRU00176"/>
    </source>
</evidence>
<organism evidence="5 6">
    <name type="scientific">Didymodactylos carnosus</name>
    <dbReference type="NCBI Taxonomy" id="1234261"/>
    <lineage>
        <taxon>Eukaryota</taxon>
        <taxon>Metazoa</taxon>
        <taxon>Spiralia</taxon>
        <taxon>Gnathifera</taxon>
        <taxon>Rotifera</taxon>
        <taxon>Eurotatoria</taxon>
        <taxon>Bdelloidea</taxon>
        <taxon>Philodinida</taxon>
        <taxon>Philodinidae</taxon>
        <taxon>Didymodactylos</taxon>
    </lineage>
</organism>
<dbReference type="InterPro" id="IPR000504">
    <property type="entry name" value="RRM_dom"/>
</dbReference>
<dbReference type="GO" id="GO:0003729">
    <property type="term" value="F:mRNA binding"/>
    <property type="evidence" value="ECO:0007669"/>
    <property type="project" value="TreeGrafter"/>
</dbReference>
<comment type="caution">
    <text evidence="5">The sequence shown here is derived from an EMBL/GenBank/DDBJ whole genome shotgun (WGS) entry which is preliminary data.</text>
</comment>
<sequence length="96" mass="11171">AQLISSGYQEAIDPNGFVIYAFGLPHDCDENDLEELFRCKNDFDIYRVFIVRNYTTGESKGYAFITMRNYDEACYAIEKLDGSTFKGRTLQVRFKR</sequence>
<evidence type="ECO:0000313" key="6">
    <source>
        <dbReference type="Proteomes" id="UP000682733"/>
    </source>
</evidence>
<dbReference type="Proteomes" id="UP000682733">
    <property type="component" value="Unassembled WGS sequence"/>
</dbReference>
<evidence type="ECO:0000313" key="5">
    <source>
        <dbReference type="EMBL" id="CAF3793566.1"/>
    </source>
</evidence>
<feature type="domain" description="RRM" evidence="3">
    <location>
        <begin position="17"/>
        <end position="96"/>
    </location>
</feature>
<evidence type="ECO:0000259" key="3">
    <source>
        <dbReference type="PROSITE" id="PS50102"/>
    </source>
</evidence>
<dbReference type="SUPFAM" id="SSF54928">
    <property type="entry name" value="RNA-binding domain, RBD"/>
    <property type="match status" value="1"/>
</dbReference>
<dbReference type="InterPro" id="IPR050502">
    <property type="entry name" value="Euk_RNA-bind_prot"/>
</dbReference>
<dbReference type="SMART" id="SM00360">
    <property type="entry name" value="RRM"/>
    <property type="match status" value="1"/>
</dbReference>
<dbReference type="Proteomes" id="UP000677228">
    <property type="component" value="Unassembled WGS sequence"/>
</dbReference>
<dbReference type="EMBL" id="CAJOBA010007133">
    <property type="protein sequence ID" value="CAF3793566.1"/>
    <property type="molecule type" value="Genomic_DNA"/>
</dbReference>
<accession>A0A8S2JCV4</accession>
<dbReference type="EMBL" id="CAJNOK010007122">
    <property type="protein sequence ID" value="CAF1025089.1"/>
    <property type="molecule type" value="Genomic_DNA"/>
</dbReference>
<gene>
    <name evidence="4" type="ORF">OVA965_LOCUS15703</name>
    <name evidence="5" type="ORF">TMI583_LOCUS15712</name>
</gene>
<dbReference type="Gene3D" id="3.30.70.330">
    <property type="match status" value="1"/>
</dbReference>